<keyword evidence="2" id="KW-1185">Reference proteome</keyword>
<dbReference type="Proteomes" id="UP001143856">
    <property type="component" value="Unassembled WGS sequence"/>
</dbReference>
<accession>A0ACC1PC94</accession>
<name>A0ACC1PC94_9PEZI</name>
<organism evidence="1 2">
    <name type="scientific">Xylaria curta</name>
    <dbReference type="NCBI Taxonomy" id="42375"/>
    <lineage>
        <taxon>Eukaryota</taxon>
        <taxon>Fungi</taxon>
        <taxon>Dikarya</taxon>
        <taxon>Ascomycota</taxon>
        <taxon>Pezizomycotina</taxon>
        <taxon>Sordariomycetes</taxon>
        <taxon>Xylariomycetidae</taxon>
        <taxon>Xylariales</taxon>
        <taxon>Xylariaceae</taxon>
        <taxon>Xylaria</taxon>
    </lineage>
</organism>
<protein>
    <submittedName>
        <fullName evidence="1">Uncharacterized protein</fullName>
    </submittedName>
</protein>
<sequence length="464" mass="54776">MFLDWLNWDDRVRSTAWQFGRYRSFERLPDDISNNLNVATPDNAGPRYRRAKRKLAEARHYFSTAPNFEFVGGLGFGGMSLAIKYRLFGRGFVVKISLDHWQRSELRHEEEQLRKMDKARHIIQKFSDPLLRMPRKRPFEFERINLDDSSEEEESSGDESRDEWPDPDVLDRRTRRERIAAAPQEWAYKRQRHRARVLRRRVEIRNRHLELERRYRAGQRWNQPGPDPYDGSRRDYLLVEEAQRGDLRQLLCRVNAAGGRIPNRVLWGFWLCMVRACVAMEYPPRKFHPRRREPPTDPANARGPTSLNSNHLGKKIGGELFEDLPPARQRWASKRHVHFDIDPQNILIDQCDFGAVDDEHRMIPALKLNDFGLATEVKPRKRNVYYMNLRMRGKYGYYAPEQFAVDWDYVKSHTDQNALFTEDGPEVSEQLIAGNYGPATNVWGFALVSSPDLRLRFVEFRETF</sequence>
<gene>
    <name evidence="1" type="ORF">NUW58_g3482</name>
</gene>
<dbReference type="EMBL" id="JAPDGR010000532">
    <property type="protein sequence ID" value="KAJ2989402.1"/>
    <property type="molecule type" value="Genomic_DNA"/>
</dbReference>
<comment type="caution">
    <text evidence="1">The sequence shown here is derived from an EMBL/GenBank/DDBJ whole genome shotgun (WGS) entry which is preliminary data.</text>
</comment>
<evidence type="ECO:0000313" key="1">
    <source>
        <dbReference type="EMBL" id="KAJ2989402.1"/>
    </source>
</evidence>
<proteinExistence type="predicted"/>
<evidence type="ECO:0000313" key="2">
    <source>
        <dbReference type="Proteomes" id="UP001143856"/>
    </source>
</evidence>
<reference evidence="1" key="1">
    <citation type="submission" date="2022-10" db="EMBL/GenBank/DDBJ databases">
        <title>Genome Sequence of Xylaria curta.</title>
        <authorList>
            <person name="Buettner E."/>
        </authorList>
    </citation>
    <scope>NUCLEOTIDE SEQUENCE</scope>
    <source>
        <strain evidence="1">Babe10</strain>
    </source>
</reference>